<comment type="function">
    <text evidence="1">Metalloprotease.</text>
</comment>
<dbReference type="RefSeq" id="XP_031571902.1">
    <property type="nucleotide sequence ID" value="XM_031716042.1"/>
</dbReference>
<feature type="compositionally biased region" description="Basic and acidic residues" evidence="8">
    <location>
        <begin position="265"/>
        <end position="282"/>
    </location>
</feature>
<dbReference type="Pfam" id="PF01400">
    <property type="entry name" value="Astacin"/>
    <property type="match status" value="1"/>
</dbReference>
<keyword evidence="6 7" id="KW-0482">Metalloprotease</keyword>
<dbReference type="GO" id="GO:0006508">
    <property type="term" value="P:proteolysis"/>
    <property type="evidence" value="ECO:0007669"/>
    <property type="project" value="UniProtKB-KW"/>
</dbReference>
<keyword evidence="2" id="KW-0800">Toxin</keyword>
<dbReference type="InterPro" id="IPR001506">
    <property type="entry name" value="Peptidase_M12A"/>
</dbReference>
<evidence type="ECO:0000256" key="7">
    <source>
        <dbReference type="RuleBase" id="RU361183"/>
    </source>
</evidence>
<comment type="cofactor">
    <cofactor evidence="6 7">
        <name>Zn(2+)</name>
        <dbReference type="ChEBI" id="CHEBI:29105"/>
    </cofactor>
    <text evidence="6 7">Binds 1 zinc ion per subunit.</text>
</comment>
<dbReference type="PANTHER" id="PTHR10127">
    <property type="entry name" value="DISCOIDIN, CUB, EGF, LAMININ , AND ZINC METALLOPROTEASE DOMAIN CONTAINING"/>
    <property type="match status" value="1"/>
</dbReference>
<dbReference type="PANTHER" id="PTHR10127:SF901">
    <property type="entry name" value="METALLOENDOPEPTIDASE"/>
    <property type="match status" value="1"/>
</dbReference>
<dbReference type="GO" id="GO:0008270">
    <property type="term" value="F:zinc ion binding"/>
    <property type="evidence" value="ECO:0007669"/>
    <property type="project" value="UniProtKB-UniRule"/>
</dbReference>
<evidence type="ECO:0000259" key="9">
    <source>
        <dbReference type="PROSITE" id="PS51670"/>
    </source>
</evidence>
<dbReference type="InParanoid" id="A0A6P8IXS4"/>
<keyword evidence="6 7" id="KW-0479">Metal-binding</keyword>
<dbReference type="InterPro" id="IPR034035">
    <property type="entry name" value="Astacin-like_dom"/>
</dbReference>
<feature type="region of interest" description="Disordered" evidence="8">
    <location>
        <begin position="254"/>
        <end position="282"/>
    </location>
</feature>
<protein>
    <recommendedName>
        <fullName evidence="7">Metalloendopeptidase</fullName>
        <ecNumber evidence="7">3.4.24.-</ecNumber>
    </recommendedName>
</protein>
<evidence type="ECO:0000313" key="11">
    <source>
        <dbReference type="Proteomes" id="UP000515163"/>
    </source>
</evidence>
<dbReference type="PROSITE" id="PS51670">
    <property type="entry name" value="SHKT"/>
    <property type="match status" value="1"/>
</dbReference>
<dbReference type="Gene3D" id="3.40.390.10">
    <property type="entry name" value="Collagenase (Catalytic Domain)"/>
    <property type="match status" value="1"/>
</dbReference>
<dbReference type="Pfam" id="PF01549">
    <property type="entry name" value="ShK"/>
    <property type="match status" value="1"/>
</dbReference>
<dbReference type="FunCoup" id="A0A6P8IXS4">
    <property type="interactions" value="276"/>
</dbReference>
<dbReference type="PRINTS" id="PR00480">
    <property type="entry name" value="ASTACIN"/>
</dbReference>
<dbReference type="FunFam" id="3.40.390.10:FF:000139">
    <property type="entry name" value="Metalloendopeptidase"/>
    <property type="match status" value="1"/>
</dbReference>
<reference evidence="12" key="1">
    <citation type="submission" date="2025-08" db="UniProtKB">
        <authorList>
            <consortium name="RefSeq"/>
        </authorList>
    </citation>
    <scope>IDENTIFICATION</scope>
    <source>
        <tissue evidence="12">Tentacle</tissue>
    </source>
</reference>
<dbReference type="PROSITE" id="PS51864">
    <property type="entry name" value="ASTACIN"/>
    <property type="match status" value="1"/>
</dbReference>
<dbReference type="OrthoDB" id="291007at2759"/>
<keyword evidence="3 6" id="KW-0645">Protease</keyword>
<dbReference type="EC" id="3.4.24.-" evidence="7"/>
<name>A0A6P8IXS4_ACTTE</name>
<gene>
    <name evidence="12" type="primary">LOC116306014</name>
</gene>
<feature type="active site" evidence="6">
    <location>
        <position position="148"/>
    </location>
</feature>
<feature type="domain" description="ShKT" evidence="9">
    <location>
        <begin position="288"/>
        <end position="324"/>
    </location>
</feature>
<feature type="domain" description="Peptidase M12A" evidence="10">
    <location>
        <begin position="57"/>
        <end position="250"/>
    </location>
</feature>
<evidence type="ECO:0000256" key="1">
    <source>
        <dbReference type="ARBA" id="ARBA00002657"/>
    </source>
</evidence>
<dbReference type="Gene3D" id="1.10.10.1940">
    <property type="match status" value="1"/>
</dbReference>
<feature type="binding site" evidence="6">
    <location>
        <position position="157"/>
    </location>
    <ligand>
        <name>Zn(2+)</name>
        <dbReference type="ChEBI" id="CHEBI:29105"/>
        <note>catalytic</note>
    </ligand>
</feature>
<evidence type="ECO:0000256" key="5">
    <source>
        <dbReference type="PROSITE-ProRule" id="PRU01005"/>
    </source>
</evidence>
<dbReference type="InterPro" id="IPR024079">
    <property type="entry name" value="MetalloPept_cat_dom_sf"/>
</dbReference>
<keyword evidence="11" id="KW-1185">Reference proteome</keyword>
<dbReference type="GeneID" id="116306014"/>
<dbReference type="GO" id="GO:0090729">
    <property type="term" value="F:toxin activity"/>
    <property type="evidence" value="ECO:0007669"/>
    <property type="project" value="UniProtKB-KW"/>
</dbReference>
<evidence type="ECO:0000256" key="6">
    <source>
        <dbReference type="PROSITE-ProRule" id="PRU01211"/>
    </source>
</evidence>
<dbReference type="Proteomes" id="UP000515163">
    <property type="component" value="Unplaced"/>
</dbReference>
<evidence type="ECO:0000256" key="2">
    <source>
        <dbReference type="ARBA" id="ARBA00022656"/>
    </source>
</evidence>
<feature type="binding site" evidence="6">
    <location>
        <position position="147"/>
    </location>
    <ligand>
        <name>Zn(2+)</name>
        <dbReference type="ChEBI" id="CHEBI:29105"/>
        <note>catalytic</note>
    </ligand>
</feature>
<evidence type="ECO:0000256" key="4">
    <source>
        <dbReference type="ARBA" id="ARBA00022801"/>
    </source>
</evidence>
<dbReference type="InterPro" id="IPR003582">
    <property type="entry name" value="ShKT_dom"/>
</dbReference>
<evidence type="ECO:0000313" key="12">
    <source>
        <dbReference type="RefSeq" id="XP_031571902.1"/>
    </source>
</evidence>
<feature type="binding site" evidence="6">
    <location>
        <position position="151"/>
    </location>
    <ligand>
        <name>Zn(2+)</name>
        <dbReference type="ChEBI" id="CHEBI:29105"/>
        <note>catalytic</note>
    </ligand>
</feature>
<accession>A0A6P8IXS4</accession>
<evidence type="ECO:0000256" key="3">
    <source>
        <dbReference type="ARBA" id="ARBA00022670"/>
    </source>
</evidence>
<proteinExistence type="predicted"/>
<dbReference type="KEGG" id="aten:116306014"/>
<evidence type="ECO:0000259" key="10">
    <source>
        <dbReference type="PROSITE" id="PS51864"/>
    </source>
</evidence>
<keyword evidence="4 6" id="KW-0378">Hydrolase</keyword>
<dbReference type="CDD" id="cd04280">
    <property type="entry name" value="ZnMc_astacin_like"/>
    <property type="match status" value="1"/>
</dbReference>
<sequence length="349" mass="40848">MEKLIVLAYVLIASLSGFIAASLATSHHHKQELIEGDILLTRPVKKLISLKHRTRREVTTQLIRRWSNSVVPYTIDPKLGKDARRAIRKAIREFHKHTCVEFIPKTNQKDYIYFKRDYGCYSPIGRQGGRQKLAVGEGCEYKGTIMHELMHALGFFHEHSRFDRDKYVKILWWNIEPNFVKNFESYSHGDVDTLDTPYDYNSLMHYDNLAFSKNRQNTIEALDDSSKQLGQLDSFSATDIKQLLKIYKCRSIDKDPLPAQPMRSKTSEKDESQENQKTSETKRHLANCKDLFPSTCKVFASYKGYCKYWKSFMEKQCPLSCGMCKKEMKRFSIWNPENYKPRQNGRRND</sequence>
<dbReference type="AlphaFoldDB" id="A0A6P8IXS4"/>
<dbReference type="SMR" id="A0A6P8IXS4"/>
<comment type="caution">
    <text evidence="5">Lacks conserved residue(s) required for the propagation of feature annotation.</text>
</comment>
<keyword evidence="6 7" id="KW-0862">Zinc</keyword>
<dbReference type="SUPFAM" id="SSF55486">
    <property type="entry name" value="Metalloproteases ('zincins'), catalytic domain"/>
    <property type="match status" value="1"/>
</dbReference>
<evidence type="ECO:0000256" key="8">
    <source>
        <dbReference type="SAM" id="MobiDB-lite"/>
    </source>
</evidence>
<dbReference type="GO" id="GO:0004222">
    <property type="term" value="F:metalloendopeptidase activity"/>
    <property type="evidence" value="ECO:0007669"/>
    <property type="project" value="UniProtKB-UniRule"/>
</dbReference>
<dbReference type="InterPro" id="IPR006026">
    <property type="entry name" value="Peptidase_Metallo"/>
</dbReference>
<organism evidence="11 12">
    <name type="scientific">Actinia tenebrosa</name>
    <name type="common">Australian red waratah sea anemone</name>
    <dbReference type="NCBI Taxonomy" id="6105"/>
    <lineage>
        <taxon>Eukaryota</taxon>
        <taxon>Metazoa</taxon>
        <taxon>Cnidaria</taxon>
        <taxon>Anthozoa</taxon>
        <taxon>Hexacorallia</taxon>
        <taxon>Actiniaria</taxon>
        <taxon>Actiniidae</taxon>
        <taxon>Actinia</taxon>
    </lineage>
</organism>
<dbReference type="SMART" id="SM00235">
    <property type="entry name" value="ZnMc"/>
    <property type="match status" value="1"/>
</dbReference>